<evidence type="ECO:0000313" key="2">
    <source>
        <dbReference type="Proteomes" id="UP000192721"/>
    </source>
</evidence>
<dbReference type="AlphaFoldDB" id="A0A1W0CVP4"/>
<protein>
    <submittedName>
        <fullName evidence="1">Uncharacterized protein</fullName>
    </submittedName>
</protein>
<reference evidence="1 2" key="1">
    <citation type="submission" date="2017-02" db="EMBL/GenBank/DDBJ databases">
        <title>Chromobacterium haemolyticum H5244.</title>
        <authorList>
            <person name="Gulvik C.A."/>
        </authorList>
    </citation>
    <scope>NUCLEOTIDE SEQUENCE [LARGE SCALE GENOMIC DNA]</scope>
    <source>
        <strain evidence="1 2">H5244</strain>
    </source>
</reference>
<dbReference type="Proteomes" id="UP000192721">
    <property type="component" value="Unassembled WGS sequence"/>
</dbReference>
<comment type="caution">
    <text evidence="1">The sequence shown here is derived from an EMBL/GenBank/DDBJ whole genome shotgun (WGS) entry which is preliminary data.</text>
</comment>
<organism evidence="1 2">
    <name type="scientific">Chromobacterium haemolyticum</name>
    <dbReference type="NCBI Taxonomy" id="394935"/>
    <lineage>
        <taxon>Bacteria</taxon>
        <taxon>Pseudomonadati</taxon>
        <taxon>Pseudomonadota</taxon>
        <taxon>Betaproteobacteria</taxon>
        <taxon>Neisseriales</taxon>
        <taxon>Chromobacteriaceae</taxon>
        <taxon>Chromobacterium</taxon>
    </lineage>
</organism>
<dbReference type="EMBL" id="MUKV01000014">
    <property type="protein sequence ID" value="OQS38821.1"/>
    <property type="molecule type" value="Genomic_DNA"/>
</dbReference>
<evidence type="ECO:0000313" key="1">
    <source>
        <dbReference type="EMBL" id="OQS38821.1"/>
    </source>
</evidence>
<proteinExistence type="predicted"/>
<gene>
    <name evidence="1" type="ORF">B0T45_12245</name>
</gene>
<dbReference type="RefSeq" id="WP_081555653.1">
    <property type="nucleotide sequence ID" value="NZ_MUKV01000014.1"/>
</dbReference>
<accession>A0A1W0CVP4</accession>
<name>A0A1W0CVP4_9NEIS</name>
<sequence length="233" mass="25096">MGDLKDLKDAETKLLLTANDGSTVTIHFVGEPSAIGAIVNYVTNTANQPKKYGNHIYVWQTTSNIVPWAKSPDGYTAIDTDSSTSTQPVDFPFEDKGYILGYAVAATPNAVCSTIYVPQGSLDNPQAWQYANNSVKTLYVGTNLVQARYQVLQSYDAVSNKNWLGLWQGSTVPYSGDPLKKVSVTQGSDSGTVNFTGVKLTINTTYSIGYFMVDQISGRTSLAATSTFTVGKA</sequence>